<sequence>MSLSDYLPANWDSPLRLAAFFISAPIIVFLLWVLVSYGRVLYLRSRMPPGPFPYPIVGNIGRVPAAKPYLIFEKWSKEYDSPLITIWTGNRPTIVVNDCWAASDLMDKRAQIYSSRPHSYLADAFDETENNQTSLVYGDKWRLHRRITVSCLYRYCCYLRCLLLTAFQHTVVGSQAVRGYRTFQANESKILIRDIMETQQFVSAIERYACSVAAIIGWGRRVRSMDDDLAKLALSFVQTGAGFSAPAQYLVEAYPWISKLPKCIYPFPSMIWDEGQKLLKYFYALTVEGAQLEQDSFSKRLIQDQENNNKLSPKEIASLTGNLIGGGVDTTTTTIIVFIFAMCAFPRVQQKAQEEIDRVLAGEPPTWADEDSLPYCKALLTEIFRWRAAIALGGPPHAPVHDDSYKGMFIPRGTSIIGNLWAIHRNPRDYPYPDEVRPERFLEERQPNPSKKGIFTFGWGRRLCSGQPLAEQGIWFTIVGLLWSFKMRSTDEHGNSKELDVFAFNDSPAPRPLPFTVEFKPRTSNTKGIIQAAALKAEDELRKYDTYSKTDLSPMPDGPNARPNPVFM</sequence>
<evidence type="ECO:0000256" key="2">
    <source>
        <dbReference type="ARBA" id="ARBA00022723"/>
    </source>
</evidence>
<keyword evidence="4 5" id="KW-0408">Iron</keyword>
<gene>
    <name evidence="8" type="ORF">CABS02_12206</name>
</gene>
<keyword evidence="9" id="KW-1185">Reference proteome</keyword>
<proteinExistence type="inferred from homology"/>
<dbReference type="GO" id="GO:0020037">
    <property type="term" value="F:heme binding"/>
    <property type="evidence" value="ECO:0007669"/>
    <property type="project" value="InterPro"/>
</dbReference>
<dbReference type="GO" id="GO:0005506">
    <property type="term" value="F:iron ion binding"/>
    <property type="evidence" value="ECO:0007669"/>
    <property type="project" value="InterPro"/>
</dbReference>
<keyword evidence="3" id="KW-0560">Oxidoreductase</keyword>
<evidence type="ECO:0000256" key="7">
    <source>
        <dbReference type="SAM" id="Phobius"/>
    </source>
</evidence>
<dbReference type="GO" id="GO:0016705">
    <property type="term" value="F:oxidoreductase activity, acting on paired donors, with incorporation or reduction of molecular oxygen"/>
    <property type="evidence" value="ECO:0007669"/>
    <property type="project" value="InterPro"/>
</dbReference>
<dbReference type="InterPro" id="IPR036396">
    <property type="entry name" value="Cyt_P450_sf"/>
</dbReference>
<keyword evidence="5" id="KW-0349">Heme</keyword>
<keyword evidence="7" id="KW-0812">Transmembrane</keyword>
<keyword evidence="7" id="KW-0472">Membrane</keyword>
<comment type="cofactor">
    <cofactor evidence="5">
        <name>heme</name>
        <dbReference type="ChEBI" id="CHEBI:30413"/>
    </cofactor>
</comment>
<dbReference type="EMBL" id="SDAQ01000116">
    <property type="protein sequence ID" value="KAI3537273.1"/>
    <property type="molecule type" value="Genomic_DNA"/>
</dbReference>
<dbReference type="PRINTS" id="PR00463">
    <property type="entry name" value="EP450I"/>
</dbReference>
<feature type="transmembrane region" description="Helical" evidence="7">
    <location>
        <begin position="15"/>
        <end position="37"/>
    </location>
</feature>
<dbReference type="Proteomes" id="UP001056436">
    <property type="component" value="Unassembled WGS sequence"/>
</dbReference>
<dbReference type="OrthoDB" id="1470350at2759"/>
<evidence type="ECO:0000313" key="9">
    <source>
        <dbReference type="Proteomes" id="UP001056436"/>
    </source>
</evidence>
<dbReference type="GO" id="GO:0004497">
    <property type="term" value="F:monooxygenase activity"/>
    <property type="evidence" value="ECO:0007669"/>
    <property type="project" value="InterPro"/>
</dbReference>
<dbReference type="SUPFAM" id="SSF48264">
    <property type="entry name" value="Cytochrome P450"/>
    <property type="match status" value="1"/>
</dbReference>
<comment type="caution">
    <text evidence="8">The sequence shown here is derived from an EMBL/GenBank/DDBJ whole genome shotgun (WGS) entry which is preliminary data.</text>
</comment>
<accession>A0A9Q0AVL5</accession>
<protein>
    <recommendedName>
        <fullName evidence="10">Cytochrome P450</fullName>
    </recommendedName>
</protein>
<reference evidence="8" key="1">
    <citation type="submission" date="2019-01" db="EMBL/GenBank/DDBJ databases">
        <title>Colletotrichum abscissum LGMF1257.</title>
        <authorList>
            <person name="Baroncelli R."/>
        </authorList>
    </citation>
    <scope>NUCLEOTIDE SEQUENCE</scope>
    <source>
        <strain evidence="8">Ca142</strain>
    </source>
</reference>
<evidence type="ECO:0000256" key="1">
    <source>
        <dbReference type="ARBA" id="ARBA00010617"/>
    </source>
</evidence>
<evidence type="ECO:0000256" key="5">
    <source>
        <dbReference type="PIRSR" id="PIRSR602401-1"/>
    </source>
</evidence>
<comment type="similarity">
    <text evidence="1">Belongs to the cytochrome P450 family.</text>
</comment>
<dbReference type="Pfam" id="PF00067">
    <property type="entry name" value="p450"/>
    <property type="match status" value="1"/>
</dbReference>
<dbReference type="Gene3D" id="1.10.630.10">
    <property type="entry name" value="Cytochrome P450"/>
    <property type="match status" value="1"/>
</dbReference>
<keyword evidence="7" id="KW-1133">Transmembrane helix</keyword>
<dbReference type="PANTHER" id="PTHR46300:SF4">
    <property type="entry name" value="CYTOCHROME P450 98A3"/>
    <property type="match status" value="1"/>
</dbReference>
<evidence type="ECO:0000256" key="6">
    <source>
        <dbReference type="SAM" id="MobiDB-lite"/>
    </source>
</evidence>
<feature type="binding site" description="axial binding residue" evidence="5">
    <location>
        <position position="464"/>
    </location>
    <ligand>
        <name>heme</name>
        <dbReference type="ChEBI" id="CHEBI:30413"/>
    </ligand>
    <ligandPart>
        <name>Fe</name>
        <dbReference type="ChEBI" id="CHEBI:18248"/>
    </ligandPart>
</feature>
<evidence type="ECO:0000313" key="8">
    <source>
        <dbReference type="EMBL" id="KAI3537273.1"/>
    </source>
</evidence>
<evidence type="ECO:0008006" key="10">
    <source>
        <dbReference type="Google" id="ProtNLM"/>
    </source>
</evidence>
<name>A0A9Q0AVL5_9PEZI</name>
<dbReference type="InterPro" id="IPR050364">
    <property type="entry name" value="Cytochrome_P450_fung"/>
</dbReference>
<organism evidence="8 9">
    <name type="scientific">Colletotrichum abscissum</name>
    <dbReference type="NCBI Taxonomy" id="1671311"/>
    <lineage>
        <taxon>Eukaryota</taxon>
        <taxon>Fungi</taxon>
        <taxon>Dikarya</taxon>
        <taxon>Ascomycota</taxon>
        <taxon>Pezizomycotina</taxon>
        <taxon>Sordariomycetes</taxon>
        <taxon>Hypocreomycetidae</taxon>
        <taxon>Glomerellales</taxon>
        <taxon>Glomerellaceae</taxon>
        <taxon>Colletotrichum</taxon>
        <taxon>Colletotrichum acutatum species complex</taxon>
    </lineage>
</organism>
<dbReference type="InterPro" id="IPR002401">
    <property type="entry name" value="Cyt_P450_E_grp-I"/>
</dbReference>
<dbReference type="AlphaFoldDB" id="A0A9Q0AVL5"/>
<dbReference type="PANTHER" id="PTHR46300">
    <property type="entry name" value="P450, PUTATIVE (EUROFUNG)-RELATED-RELATED"/>
    <property type="match status" value="1"/>
</dbReference>
<dbReference type="InterPro" id="IPR001128">
    <property type="entry name" value="Cyt_P450"/>
</dbReference>
<evidence type="ECO:0000256" key="4">
    <source>
        <dbReference type="ARBA" id="ARBA00023004"/>
    </source>
</evidence>
<keyword evidence="2 5" id="KW-0479">Metal-binding</keyword>
<feature type="region of interest" description="Disordered" evidence="6">
    <location>
        <begin position="547"/>
        <end position="568"/>
    </location>
</feature>
<evidence type="ECO:0000256" key="3">
    <source>
        <dbReference type="ARBA" id="ARBA00023002"/>
    </source>
</evidence>